<sequence length="110" mass="12616">LLSVLWKTSMQLFHVDILQHAGKTVKVRRSRVSRLAFFEYVVMCCCYEKRHICILLLEESYRGVQALEIPFSPEVCTSSSSILQKYIGFARTSILPFLMCYPLSSSTTLT</sequence>
<name>A0A1B6FQ59_9HEMI</name>
<dbReference type="EMBL" id="GECZ01017424">
    <property type="protein sequence ID" value="JAS52345.1"/>
    <property type="molecule type" value="Transcribed_RNA"/>
</dbReference>
<protein>
    <submittedName>
        <fullName evidence="1">Uncharacterized protein</fullName>
    </submittedName>
</protein>
<evidence type="ECO:0000313" key="1">
    <source>
        <dbReference type="EMBL" id="JAS52345.1"/>
    </source>
</evidence>
<feature type="non-terminal residue" evidence="1">
    <location>
        <position position="1"/>
    </location>
</feature>
<proteinExistence type="predicted"/>
<gene>
    <name evidence="1" type="ORF">g.36279</name>
</gene>
<accession>A0A1B6FQ59</accession>
<reference evidence="1" key="1">
    <citation type="submission" date="2015-11" db="EMBL/GenBank/DDBJ databases">
        <title>De novo transcriptome assembly of four potential Pierce s Disease insect vectors from Arizona vineyards.</title>
        <authorList>
            <person name="Tassone E.E."/>
        </authorList>
    </citation>
    <scope>NUCLEOTIDE SEQUENCE</scope>
</reference>
<dbReference type="AlphaFoldDB" id="A0A1B6FQ59"/>
<organism evidence="1">
    <name type="scientific">Cuerna arida</name>
    <dbReference type="NCBI Taxonomy" id="1464854"/>
    <lineage>
        <taxon>Eukaryota</taxon>
        <taxon>Metazoa</taxon>
        <taxon>Ecdysozoa</taxon>
        <taxon>Arthropoda</taxon>
        <taxon>Hexapoda</taxon>
        <taxon>Insecta</taxon>
        <taxon>Pterygota</taxon>
        <taxon>Neoptera</taxon>
        <taxon>Paraneoptera</taxon>
        <taxon>Hemiptera</taxon>
        <taxon>Auchenorrhyncha</taxon>
        <taxon>Membracoidea</taxon>
        <taxon>Cicadellidae</taxon>
        <taxon>Cicadellinae</taxon>
        <taxon>Proconiini</taxon>
        <taxon>Cuerna</taxon>
    </lineage>
</organism>